<protein>
    <recommendedName>
        <fullName evidence="13">DNA-directed RNA polymerase subunit beta</fullName>
        <ecNumber evidence="13">2.7.7.6</ecNumber>
    </recommendedName>
</protein>
<evidence type="ECO:0000259" key="20">
    <source>
        <dbReference type="Pfam" id="PF06883"/>
    </source>
</evidence>
<evidence type="ECO:0000256" key="13">
    <source>
        <dbReference type="RuleBase" id="RU363031"/>
    </source>
</evidence>
<evidence type="ECO:0000256" key="5">
    <source>
        <dbReference type="ARBA" id="ARBA00022695"/>
    </source>
</evidence>
<dbReference type="Pfam" id="PF04560">
    <property type="entry name" value="RNA_pol_Rpb2_7"/>
    <property type="match status" value="1"/>
</dbReference>
<dbReference type="InterPro" id="IPR037033">
    <property type="entry name" value="DNA-dir_RNAP_su2_hyb_sf"/>
</dbReference>
<sequence>MAPAATDATETTATSGTPDTPWSTDFDTARRQRLFQRPPTHRTAYPALAAAVEPHIHSFNAIFEPGTGLVAHALRDIGTKTFLDGDPYAELEGAGPRNRLHVRIQDVFFDKSTLPPTNKIVVENRSVLPAECRERHATYKGKLHARIEWRLNNGDWQEAVRDLGYLPIMLRSNRCHLETMSPDALVKAKEESEELGGYFIVNGIEKIIRMLLVNRRNYPMAIKRGAFTNRGPGYTPYGIVVRCVRRDQTSQTNALHYLSDGNVNLRFSWRKAEYLVPAMMVLKALVETNDREIYEGIVGPAGSKGMDEKQFVTDRVELLLRTYKAYGLHSRPRTRAYLGQKFKVILQLPDDVSDEDAGAEFLRKIVLPHLGSYDVTESQDADKFRMLLFMIRKLYALVEGECSVDNPDAVQNQEVLLGGHLYGMILKERLDEWLNSIRLPLLEWGRKNDWASFTSPQFQKEFLSRILARTNEKLGQAMDYFLSTGNLVSPTGLDLQQTAGFCVVAEKINFYRFISHFRMVHRGAFFAQLKTTTVRKLLPESWGFLCPVHTPDGAPCGLLNHLAHKCRIATQNVDVSAIPELVAQLGVSSKSSASLHSSVVVQLDGRVLGFCSPKQAKVIGDTLRYWKVEGTNGVPLELEVGYIPNSNGGQYPGVYMFSQAARMFRPVKYLPLDKLDYVGPFEQPFMSIACTDPEVVSGDSTHVEYDPTNILSILANMTPFSDFNQSPRNMYQCQMGKQSMGTPGAALRYRTDNKTYRLQTGQTPVVRPPLHNEYGLDNFPNGTNAVVAVISYTGYDMDDAMILNKSAHERGFGHGTIYKTKICDLDEGTRKNRSARLVTKLFGFPPGAEVKAAWRQKLDDDGLPLIGTELRYGDIIAAWHTVSYEPSSRDYLNRDGSVNFFKYKEDEVAFVEEVRIIGSESGNDPCQKLSIKLRVPRSPIIGDKFSSRHGQKGVCSQKWPAIDMPFSESGIQPDVIINPHAFPSRMTIGMFVESLAGKAGALHGIPQDSTPFRFDEKNTAVDYFGHQLMKAGYNYYGNEPMYSGITGQEFAADIYLGVVYYQRLRHMVNDKYQVRTTGPINQLTGQPIKGRKKGGGIRVGEMERDALLAHGTAFLLQDRLMNCSDYTKAPLCRQCGSFLSTMPTMSEFDKRKRGTPAIRCRRCAQLADSTDSKTEVWTDGTGLRYRGGDDIALVAIPGVLKYLDIELASMGVRLKFNVKP</sequence>
<organism evidence="21 22">
    <name type="scientific">Polyplosphaeria fusca</name>
    <dbReference type="NCBI Taxonomy" id="682080"/>
    <lineage>
        <taxon>Eukaryota</taxon>
        <taxon>Fungi</taxon>
        <taxon>Dikarya</taxon>
        <taxon>Ascomycota</taxon>
        <taxon>Pezizomycotina</taxon>
        <taxon>Dothideomycetes</taxon>
        <taxon>Pleosporomycetidae</taxon>
        <taxon>Pleosporales</taxon>
        <taxon>Tetraplosphaeriaceae</taxon>
        <taxon>Polyplosphaeria</taxon>
    </lineage>
</organism>
<feature type="domain" description="RNA polymerase Rpb2" evidence="19">
    <location>
        <begin position="503"/>
        <end position="568"/>
    </location>
</feature>
<evidence type="ECO:0000259" key="17">
    <source>
        <dbReference type="Pfam" id="PF04561"/>
    </source>
</evidence>
<dbReference type="FunFam" id="2.40.50.150:FF:000004">
    <property type="entry name" value="DNA-directed RNA polymerase subunit beta"/>
    <property type="match status" value="1"/>
</dbReference>
<dbReference type="InterPro" id="IPR037034">
    <property type="entry name" value="RNA_pol_Rpb2_2_sf"/>
</dbReference>
<dbReference type="InterPro" id="IPR007120">
    <property type="entry name" value="DNA-dir_RNAP_su2_dom"/>
</dbReference>
<reference evidence="21" key="1">
    <citation type="journal article" date="2020" name="Stud. Mycol.">
        <title>101 Dothideomycetes genomes: a test case for predicting lifestyles and emergence of pathogens.</title>
        <authorList>
            <person name="Haridas S."/>
            <person name="Albert R."/>
            <person name="Binder M."/>
            <person name="Bloem J."/>
            <person name="Labutti K."/>
            <person name="Salamov A."/>
            <person name="Andreopoulos B."/>
            <person name="Baker S."/>
            <person name="Barry K."/>
            <person name="Bills G."/>
            <person name="Bluhm B."/>
            <person name="Cannon C."/>
            <person name="Castanera R."/>
            <person name="Culley D."/>
            <person name="Daum C."/>
            <person name="Ezra D."/>
            <person name="Gonzalez J."/>
            <person name="Henrissat B."/>
            <person name="Kuo A."/>
            <person name="Liang C."/>
            <person name="Lipzen A."/>
            <person name="Lutzoni F."/>
            <person name="Magnuson J."/>
            <person name="Mondo S."/>
            <person name="Nolan M."/>
            <person name="Ohm R."/>
            <person name="Pangilinan J."/>
            <person name="Park H.-J."/>
            <person name="Ramirez L."/>
            <person name="Alfaro M."/>
            <person name="Sun H."/>
            <person name="Tritt A."/>
            <person name="Yoshinaga Y."/>
            <person name="Zwiers L.-H."/>
            <person name="Turgeon B."/>
            <person name="Goodwin S."/>
            <person name="Spatafora J."/>
            <person name="Crous P."/>
            <person name="Grigoriev I."/>
        </authorList>
    </citation>
    <scope>NUCLEOTIDE SEQUENCE</scope>
    <source>
        <strain evidence="21">CBS 125425</strain>
    </source>
</reference>
<dbReference type="GO" id="GO:0008270">
    <property type="term" value="F:zinc ion binding"/>
    <property type="evidence" value="ECO:0007669"/>
    <property type="project" value="UniProtKB-KW"/>
</dbReference>
<dbReference type="FunFam" id="3.90.1100.10:FF:000008">
    <property type="entry name" value="DNA-directed RNA polymerase subunit beta"/>
    <property type="match status" value="1"/>
</dbReference>
<evidence type="ECO:0000256" key="6">
    <source>
        <dbReference type="ARBA" id="ARBA00022723"/>
    </source>
</evidence>
<keyword evidence="7" id="KW-0863">Zinc-finger</keyword>
<keyword evidence="10" id="KW-0539">Nucleus</keyword>
<name>A0A9P4R561_9PLEO</name>
<evidence type="ECO:0000259" key="18">
    <source>
        <dbReference type="Pfam" id="PF04563"/>
    </source>
</evidence>
<dbReference type="Pfam" id="PF04561">
    <property type="entry name" value="RNA_pol_Rpb2_2"/>
    <property type="match status" value="1"/>
</dbReference>
<feature type="domain" description="DNA-directed RNA polymerase I subunit RPA2" evidence="20">
    <location>
        <begin position="608"/>
        <end position="665"/>
    </location>
</feature>
<evidence type="ECO:0000256" key="3">
    <source>
        <dbReference type="ARBA" id="ARBA00022478"/>
    </source>
</evidence>
<dbReference type="SUPFAM" id="SSF64484">
    <property type="entry name" value="beta and beta-prime subunits of DNA dependent RNA-polymerase"/>
    <property type="match status" value="1"/>
</dbReference>
<feature type="domain" description="DNA-directed RNA polymerase subunit 2 hybrid-binding" evidence="15">
    <location>
        <begin position="715"/>
        <end position="1093"/>
    </location>
</feature>
<feature type="compositionally biased region" description="Low complexity" evidence="14">
    <location>
        <begin position="1"/>
        <end position="21"/>
    </location>
</feature>
<feature type="domain" description="RNA polymerase Rpb2" evidence="17">
    <location>
        <begin position="216"/>
        <end position="415"/>
    </location>
</feature>
<dbReference type="Gene3D" id="2.40.270.10">
    <property type="entry name" value="DNA-directed RNA polymerase, subunit 2, domain 6"/>
    <property type="match status" value="1"/>
</dbReference>
<feature type="domain" description="RNA polymerase beta subunit protrusion" evidence="18">
    <location>
        <begin position="51"/>
        <end position="441"/>
    </location>
</feature>
<dbReference type="FunFam" id="3.90.1110.10:FF:000007">
    <property type="entry name" value="DNA-directed RNA polymerase subunit beta"/>
    <property type="match status" value="1"/>
</dbReference>
<dbReference type="InterPro" id="IPR014724">
    <property type="entry name" value="RNA_pol_RPB2_OB-fold"/>
</dbReference>
<dbReference type="FunFam" id="3.90.1100.10:FF:000016">
    <property type="entry name" value="DNA-directed RNA polymerase subunit beta"/>
    <property type="match status" value="1"/>
</dbReference>
<dbReference type="PANTHER" id="PTHR20856">
    <property type="entry name" value="DNA-DIRECTED RNA POLYMERASE I SUBUNIT 2"/>
    <property type="match status" value="1"/>
</dbReference>
<dbReference type="GO" id="GO:0003899">
    <property type="term" value="F:DNA-directed RNA polymerase activity"/>
    <property type="evidence" value="ECO:0007669"/>
    <property type="project" value="UniProtKB-EC"/>
</dbReference>
<dbReference type="InterPro" id="IPR007645">
    <property type="entry name" value="RNA_pol_Rpb2_3"/>
</dbReference>
<dbReference type="Gene3D" id="3.90.1070.20">
    <property type="match status" value="1"/>
</dbReference>
<comment type="caution">
    <text evidence="21">The sequence shown here is derived from an EMBL/GenBank/DDBJ whole genome shotgun (WGS) entry which is preliminary data.</text>
</comment>
<comment type="subcellular location">
    <subcellularLocation>
        <location evidence="1">Nucleus</location>
        <location evidence="1">Nucleolus</location>
    </subcellularLocation>
</comment>
<dbReference type="InterPro" id="IPR007121">
    <property type="entry name" value="RNA_pol_bsu_CS"/>
</dbReference>
<evidence type="ECO:0000313" key="21">
    <source>
        <dbReference type="EMBL" id="KAF2739518.1"/>
    </source>
</evidence>
<feature type="region of interest" description="Disordered" evidence="14">
    <location>
        <begin position="1"/>
        <end position="25"/>
    </location>
</feature>
<dbReference type="InterPro" id="IPR015712">
    <property type="entry name" value="DNA-dir_RNA_pol_su2"/>
</dbReference>
<evidence type="ECO:0000259" key="19">
    <source>
        <dbReference type="Pfam" id="PF04565"/>
    </source>
</evidence>
<evidence type="ECO:0000256" key="10">
    <source>
        <dbReference type="ARBA" id="ARBA00023242"/>
    </source>
</evidence>
<feature type="domain" description="RNA polymerase Rpb2" evidence="16">
    <location>
        <begin position="1095"/>
        <end position="1159"/>
    </location>
</feature>
<keyword evidence="8" id="KW-0862">Zinc</keyword>
<dbReference type="InterPro" id="IPR007644">
    <property type="entry name" value="RNA_pol_bsu_protrusion"/>
</dbReference>
<evidence type="ECO:0000259" key="16">
    <source>
        <dbReference type="Pfam" id="PF04560"/>
    </source>
</evidence>
<gene>
    <name evidence="21" type="ORF">EJ04DRAFT_330012</name>
</gene>
<dbReference type="Gene3D" id="3.90.1800.10">
    <property type="entry name" value="RNA polymerase alpha subunit dimerisation domain"/>
    <property type="match status" value="1"/>
</dbReference>
<comment type="function">
    <text evidence="13">DNA-dependent RNA polymerase catalyzes the transcription of DNA into RNA using the four ribonucleoside triphosphates as substrates.</text>
</comment>
<comment type="similarity">
    <text evidence="2 12">Belongs to the RNA polymerase beta chain family.</text>
</comment>
<accession>A0A9P4R561</accession>
<dbReference type="Pfam" id="PF04565">
    <property type="entry name" value="RNA_pol_Rpb2_3"/>
    <property type="match status" value="1"/>
</dbReference>
<dbReference type="Pfam" id="PF00562">
    <property type="entry name" value="RNA_pol_Rpb2_6"/>
    <property type="match status" value="1"/>
</dbReference>
<dbReference type="FunFam" id="3.90.1070.20:FF:000003">
    <property type="entry name" value="DNA-directed RNA polymerase subunit beta"/>
    <property type="match status" value="1"/>
</dbReference>
<dbReference type="GO" id="GO:0000428">
    <property type="term" value="C:DNA-directed RNA polymerase complex"/>
    <property type="evidence" value="ECO:0007669"/>
    <property type="project" value="UniProtKB-KW"/>
</dbReference>
<dbReference type="Pfam" id="PF04563">
    <property type="entry name" value="RNA_pol_Rpb2_1"/>
    <property type="match status" value="1"/>
</dbReference>
<evidence type="ECO:0000256" key="9">
    <source>
        <dbReference type="ARBA" id="ARBA00023163"/>
    </source>
</evidence>
<dbReference type="InterPro" id="IPR007641">
    <property type="entry name" value="RNA_pol_Rpb2_7"/>
</dbReference>
<dbReference type="Gene3D" id="2.40.50.150">
    <property type="match status" value="1"/>
</dbReference>
<dbReference type="CDD" id="cd00653">
    <property type="entry name" value="RNA_pol_B_RPB2"/>
    <property type="match status" value="1"/>
</dbReference>
<evidence type="ECO:0000256" key="8">
    <source>
        <dbReference type="ARBA" id="ARBA00022833"/>
    </source>
</evidence>
<keyword evidence="22" id="KW-1185">Reference proteome</keyword>
<dbReference type="EC" id="2.7.7.6" evidence="13"/>
<evidence type="ECO:0000256" key="11">
    <source>
        <dbReference type="ARBA" id="ARBA00047768"/>
    </source>
</evidence>
<dbReference type="OrthoDB" id="10248617at2759"/>
<keyword evidence="4 13" id="KW-0808">Transferase</keyword>
<evidence type="ECO:0000256" key="4">
    <source>
        <dbReference type="ARBA" id="ARBA00022679"/>
    </source>
</evidence>
<dbReference type="EMBL" id="ML996104">
    <property type="protein sequence ID" value="KAF2739518.1"/>
    <property type="molecule type" value="Genomic_DNA"/>
</dbReference>
<evidence type="ECO:0000256" key="7">
    <source>
        <dbReference type="ARBA" id="ARBA00022771"/>
    </source>
</evidence>
<evidence type="ECO:0000313" key="22">
    <source>
        <dbReference type="Proteomes" id="UP000799444"/>
    </source>
</evidence>
<keyword evidence="5 13" id="KW-0548">Nucleotidyltransferase</keyword>
<dbReference type="GO" id="GO:0005730">
    <property type="term" value="C:nucleolus"/>
    <property type="evidence" value="ECO:0007669"/>
    <property type="project" value="UniProtKB-SubCell"/>
</dbReference>
<dbReference type="Gene3D" id="3.90.1110.10">
    <property type="entry name" value="RNA polymerase Rpb2, domain 2"/>
    <property type="match status" value="1"/>
</dbReference>
<dbReference type="GO" id="GO:0032549">
    <property type="term" value="F:ribonucleoside binding"/>
    <property type="evidence" value="ECO:0007669"/>
    <property type="project" value="InterPro"/>
</dbReference>
<dbReference type="AlphaFoldDB" id="A0A9P4R561"/>
<evidence type="ECO:0000256" key="1">
    <source>
        <dbReference type="ARBA" id="ARBA00004604"/>
    </source>
</evidence>
<dbReference type="GO" id="GO:0003677">
    <property type="term" value="F:DNA binding"/>
    <property type="evidence" value="ECO:0007669"/>
    <property type="project" value="InterPro"/>
</dbReference>
<dbReference type="PROSITE" id="PS01166">
    <property type="entry name" value="RNA_POL_BETA"/>
    <property type="match status" value="1"/>
</dbReference>
<dbReference type="Pfam" id="PF06883">
    <property type="entry name" value="RNA_pol_Rpa2_4"/>
    <property type="match status" value="1"/>
</dbReference>
<keyword evidence="6" id="KW-0479">Metal-binding</keyword>
<dbReference type="InterPro" id="IPR007642">
    <property type="entry name" value="RNA_pol_Rpb2_2"/>
</dbReference>
<dbReference type="FunFam" id="2.40.270.10:FF:000011">
    <property type="entry name" value="DNA-directed RNA polymerase subunit beta"/>
    <property type="match status" value="1"/>
</dbReference>
<dbReference type="Proteomes" id="UP000799444">
    <property type="component" value="Unassembled WGS sequence"/>
</dbReference>
<keyword evidence="9 13" id="KW-0804">Transcription</keyword>
<proteinExistence type="inferred from homology"/>
<dbReference type="Gene3D" id="3.90.1100.10">
    <property type="match status" value="1"/>
</dbReference>
<dbReference type="InterPro" id="IPR009674">
    <property type="entry name" value="Rpa2_dom_4"/>
</dbReference>
<evidence type="ECO:0000256" key="2">
    <source>
        <dbReference type="ARBA" id="ARBA00006835"/>
    </source>
</evidence>
<evidence type="ECO:0000259" key="15">
    <source>
        <dbReference type="Pfam" id="PF00562"/>
    </source>
</evidence>
<keyword evidence="3 13" id="KW-0240">DNA-directed RNA polymerase</keyword>
<dbReference type="GO" id="GO:0006362">
    <property type="term" value="P:transcription elongation by RNA polymerase I"/>
    <property type="evidence" value="ECO:0007669"/>
    <property type="project" value="UniProtKB-ARBA"/>
</dbReference>
<evidence type="ECO:0000256" key="12">
    <source>
        <dbReference type="RuleBase" id="RU000434"/>
    </source>
</evidence>
<evidence type="ECO:0000256" key="14">
    <source>
        <dbReference type="SAM" id="MobiDB-lite"/>
    </source>
</evidence>
<comment type="catalytic activity">
    <reaction evidence="11">
        <text>RNA(n) + a ribonucleoside 5'-triphosphate = RNA(n+1) + diphosphate</text>
        <dbReference type="Rhea" id="RHEA:21248"/>
        <dbReference type="Rhea" id="RHEA-COMP:14527"/>
        <dbReference type="Rhea" id="RHEA-COMP:17342"/>
        <dbReference type="ChEBI" id="CHEBI:33019"/>
        <dbReference type="ChEBI" id="CHEBI:61557"/>
        <dbReference type="ChEBI" id="CHEBI:140395"/>
        <dbReference type="EC" id="2.7.7.6"/>
    </reaction>
    <physiologicalReaction direction="left-to-right" evidence="11">
        <dbReference type="Rhea" id="RHEA:21249"/>
    </physiologicalReaction>
</comment>